<gene>
    <name evidence="6" type="ORF">AQPW35_09920</name>
</gene>
<dbReference type="RefSeq" id="WP_137731673.1">
    <property type="nucleotide sequence ID" value="NZ_BJCL01000002.1"/>
</dbReference>
<evidence type="ECO:0000256" key="2">
    <source>
        <dbReference type="ARBA" id="ARBA00022801"/>
    </source>
</evidence>
<dbReference type="GO" id="GO:0017000">
    <property type="term" value="P:antibiotic biosynthetic process"/>
    <property type="evidence" value="ECO:0007669"/>
    <property type="project" value="InterPro"/>
</dbReference>
<dbReference type="InterPro" id="IPR014395">
    <property type="entry name" value="Pen/GL7ACA/AHL_acylase"/>
</dbReference>
<dbReference type="PANTHER" id="PTHR34218:SF4">
    <property type="entry name" value="ACYL-HOMOSERINE LACTONE ACYLASE QUIP"/>
    <property type="match status" value="1"/>
</dbReference>
<evidence type="ECO:0000256" key="4">
    <source>
        <dbReference type="PIRSR" id="PIRSR001227-1"/>
    </source>
</evidence>
<dbReference type="AlphaFoldDB" id="A0A480AK45"/>
<name>A0A480AK45_9BURK</name>
<dbReference type="InterPro" id="IPR043146">
    <property type="entry name" value="Penicillin_amidase_N_B-knob"/>
</dbReference>
<dbReference type="Gene3D" id="2.30.120.10">
    <property type="match status" value="1"/>
</dbReference>
<dbReference type="OrthoDB" id="9760084at2"/>
<keyword evidence="7" id="KW-1185">Reference proteome</keyword>
<dbReference type="Proteomes" id="UP000301751">
    <property type="component" value="Unassembled WGS sequence"/>
</dbReference>
<dbReference type="PIRSF" id="PIRSF001227">
    <property type="entry name" value="Pen_acylase"/>
    <property type="match status" value="1"/>
</dbReference>
<evidence type="ECO:0000313" key="7">
    <source>
        <dbReference type="Proteomes" id="UP000301751"/>
    </source>
</evidence>
<dbReference type="CDD" id="cd03747">
    <property type="entry name" value="Ntn_PGA_like"/>
    <property type="match status" value="1"/>
</dbReference>
<keyword evidence="2" id="KW-0378">Hydrolase</keyword>
<dbReference type="PANTHER" id="PTHR34218">
    <property type="entry name" value="PEPTIDASE S45 PENICILLIN AMIDASE"/>
    <property type="match status" value="1"/>
</dbReference>
<dbReference type="SUPFAM" id="SSF56235">
    <property type="entry name" value="N-terminal nucleophile aminohydrolases (Ntn hydrolases)"/>
    <property type="match status" value="1"/>
</dbReference>
<dbReference type="InterPro" id="IPR023343">
    <property type="entry name" value="Penicillin_amidase_dom1"/>
</dbReference>
<keyword evidence="5" id="KW-0106">Calcium</keyword>
<sequence>MFGRWFRRLLTLVLLLLVTAALVAWTYAQRVLPQAEGRLVLPGAKAPLQILRDANGIPTIRAASVRDAMYGLGVAHAQDRLWQMETHRRIGAGRLAEAFGEAAVDTDRFLRVLGVRRVAAAQWAAASPASREALQAYADGVNAVISNLRARPPEFLVLGLQPEAWTPEDSLAWAIMMAWDLGANWHTELIRLRLALKMPQARIDQLLPPYPGDPVPKTMDYAAFYRGLKLDGQQALAEPALLQLLAIAPESGIEGTGSNSWVLAGSRTTTGKPLLANDPHLKLSTPALWYFARLEAPGLDVAGATMPGLPGVVVGQNQRIAWGFTNTGPDVQDTYLERIHPDDPAQYQTPTGWARFEARQEVIRVKGRPDVTMTVRSTRHGPVLSDAVLAGLGDDSGSTLGPKAKPAYAVALRWTGLDTDNDIIATSLQFNMAGSVDAFIAASRSWRVPMQNMAVADADGRIALVSPGRVPQRAPDNDLQGLAPAPGWEARYDWTGFIPEDAVPLIRDPASGHIANANQRVTLPDYPHFITHHWALPFRFQRIEQLIAAQPTHSLADLGRMHGDVKSLAVVQLLPRLQKAQSAHPLAAAAQAQLASFDGTMAADKAAPLIYWAWHRHLTQQVLTDELGAPLYDRLLGQRGYFDALEGVLASGDAWWCDDKATPAAETCAQQIDRAFSAALDELQAAQGADVAAWQWGKAHIARSEHRPFSKVKPLARWFEVRTPVGGDSYTVNVSRVSLKADGTTGEYYLSEHGASLRGLYDLADRANSRVVHSTGQSGIPWSPLFRHWAEPWRRVEGVPLFVPASALVQTLAISPAP</sequence>
<protein>
    <submittedName>
        <fullName evidence="6">Penicillin acylase family protein</fullName>
    </submittedName>
</protein>
<dbReference type="InterPro" id="IPR029055">
    <property type="entry name" value="Ntn_hydrolases_N"/>
</dbReference>
<dbReference type="InterPro" id="IPR002692">
    <property type="entry name" value="S45"/>
</dbReference>
<dbReference type="EMBL" id="BJCL01000002">
    <property type="protein sequence ID" value="GCL61911.1"/>
    <property type="molecule type" value="Genomic_DNA"/>
</dbReference>
<keyword evidence="3" id="KW-0865">Zymogen</keyword>
<dbReference type="GO" id="GO:0046872">
    <property type="term" value="F:metal ion binding"/>
    <property type="evidence" value="ECO:0007669"/>
    <property type="project" value="UniProtKB-KW"/>
</dbReference>
<feature type="active site" description="Nucleophile" evidence="4">
    <location>
        <position position="258"/>
    </location>
</feature>
<feature type="binding site" evidence="5">
    <location>
        <position position="188"/>
    </location>
    <ligand>
        <name>Ca(2+)</name>
        <dbReference type="ChEBI" id="CHEBI:29108"/>
    </ligand>
</feature>
<evidence type="ECO:0000313" key="6">
    <source>
        <dbReference type="EMBL" id="GCL61911.1"/>
    </source>
</evidence>
<dbReference type="InterPro" id="IPR043147">
    <property type="entry name" value="Penicillin_amidase_A-knob"/>
</dbReference>
<keyword evidence="5" id="KW-0479">Metal-binding</keyword>
<comment type="caution">
    <text evidence="6">The sequence shown here is derived from an EMBL/GenBank/DDBJ whole genome shotgun (WGS) entry which is preliminary data.</text>
</comment>
<feature type="binding site" evidence="5">
    <location>
        <position position="333"/>
    </location>
    <ligand>
        <name>Ca(2+)</name>
        <dbReference type="ChEBI" id="CHEBI:29108"/>
    </ligand>
</feature>
<proteinExistence type="inferred from homology"/>
<dbReference type="GO" id="GO:0016811">
    <property type="term" value="F:hydrolase activity, acting on carbon-nitrogen (but not peptide) bonds, in linear amides"/>
    <property type="evidence" value="ECO:0007669"/>
    <property type="project" value="InterPro"/>
</dbReference>
<evidence type="ECO:0000256" key="1">
    <source>
        <dbReference type="ARBA" id="ARBA00006586"/>
    </source>
</evidence>
<dbReference type="Pfam" id="PF01804">
    <property type="entry name" value="Penicil_amidase"/>
    <property type="match status" value="1"/>
</dbReference>
<dbReference type="Gene3D" id="1.10.439.10">
    <property type="entry name" value="Penicillin Amidohydrolase, domain 1"/>
    <property type="match status" value="1"/>
</dbReference>
<comment type="similarity">
    <text evidence="1">Belongs to the peptidase S45 family.</text>
</comment>
<reference evidence="7" key="1">
    <citation type="submission" date="2019-03" db="EMBL/GenBank/DDBJ databases">
        <title>Aquabacterium pictum sp.nov., the first bacteriochlorophyll a-containing freshwater bacterium in the genus Aquabacterium of the class Betaproteobacteria.</title>
        <authorList>
            <person name="Hirose S."/>
            <person name="Tank M."/>
            <person name="Hara E."/>
            <person name="Tamaki H."/>
            <person name="Takaichi S."/>
            <person name="Haruta S."/>
            <person name="Hanada S."/>
        </authorList>
    </citation>
    <scope>NUCLEOTIDE SEQUENCE [LARGE SCALE GENOMIC DNA]</scope>
    <source>
        <strain evidence="7">W35</strain>
    </source>
</reference>
<dbReference type="Gene3D" id="1.10.1400.10">
    <property type="match status" value="1"/>
</dbReference>
<dbReference type="Gene3D" id="3.60.20.10">
    <property type="entry name" value="Glutamine Phosphoribosylpyrophosphate, subunit 1, domain 1"/>
    <property type="match status" value="1"/>
</dbReference>
<feature type="binding site" evidence="5">
    <location>
        <position position="330"/>
    </location>
    <ligand>
        <name>Ca(2+)</name>
        <dbReference type="ChEBI" id="CHEBI:29108"/>
    </ligand>
</feature>
<comment type="cofactor">
    <cofactor evidence="5">
        <name>Ca(2+)</name>
        <dbReference type="ChEBI" id="CHEBI:29108"/>
    </cofactor>
    <text evidence="5">Binds 1 Ca(2+) ion per dimer.</text>
</comment>
<organism evidence="6 7">
    <name type="scientific">Pseudaquabacterium pictum</name>
    <dbReference type="NCBI Taxonomy" id="2315236"/>
    <lineage>
        <taxon>Bacteria</taxon>
        <taxon>Pseudomonadati</taxon>
        <taxon>Pseudomonadota</taxon>
        <taxon>Betaproteobacteria</taxon>
        <taxon>Burkholderiales</taxon>
        <taxon>Sphaerotilaceae</taxon>
        <taxon>Pseudaquabacterium</taxon>
    </lineage>
</organism>
<accession>A0A480AK45</accession>
<evidence type="ECO:0000256" key="5">
    <source>
        <dbReference type="PIRSR" id="PIRSR001227-2"/>
    </source>
</evidence>
<evidence type="ECO:0000256" key="3">
    <source>
        <dbReference type="ARBA" id="ARBA00023145"/>
    </source>
</evidence>